<reference evidence="5 6" key="1">
    <citation type="submission" date="2023-10" db="EMBL/GenBank/DDBJ databases">
        <title>A novel Glycoside Hydrolase 43-Like Enzyme from Clostrdium boliviensis is an Endo-xylanase, and a Candidate for Xylooligosaccharides Production from Different Xylan Substrates.</title>
        <authorList>
            <person name="Alvarez M.T."/>
            <person name="Rocabado-Villegas L.R."/>
            <person name="Salas-Veizaga D.M."/>
            <person name="Linares-Pasten J.A."/>
            <person name="Gudmundsdottir E.E."/>
            <person name="Hreggvidsson G.O."/>
            <person name="Adlercreutz P."/>
            <person name="Nordberg Karlsson E."/>
        </authorList>
    </citation>
    <scope>NUCLEOTIDE SEQUENCE [LARGE SCALE GENOMIC DNA]</scope>
    <source>
        <strain evidence="5 6">E-1</strain>
    </source>
</reference>
<protein>
    <submittedName>
        <fullName evidence="5">Glutamine synthetase III</fullName>
    </submittedName>
</protein>
<comment type="caution">
    <text evidence="5">The sequence shown here is derived from an EMBL/GenBank/DDBJ whole genome shotgun (WGS) entry which is preliminary data.</text>
</comment>
<dbReference type="PROSITE" id="PS00181">
    <property type="entry name" value="GLNA_ATP"/>
    <property type="match status" value="1"/>
</dbReference>
<dbReference type="InterPro" id="IPR008147">
    <property type="entry name" value="Gln_synt_N"/>
</dbReference>
<evidence type="ECO:0000256" key="2">
    <source>
        <dbReference type="RuleBase" id="RU000384"/>
    </source>
</evidence>
<gene>
    <name evidence="5" type="ORF">RZO55_13445</name>
</gene>
<dbReference type="PANTHER" id="PTHR42974">
    <property type="entry name" value="GLUTAMINE SYNTHETASE"/>
    <property type="match status" value="1"/>
</dbReference>
<dbReference type="PANTHER" id="PTHR42974:SF1">
    <property type="entry name" value="TYPE-3 GLUTAMINE SYNTHETASE"/>
    <property type="match status" value="1"/>
</dbReference>
<evidence type="ECO:0000256" key="1">
    <source>
        <dbReference type="PROSITE-ProRule" id="PRU01330"/>
    </source>
</evidence>
<dbReference type="InterPro" id="IPR014746">
    <property type="entry name" value="Gln_synth/guanido_kin_cat_dom"/>
</dbReference>
<dbReference type="PROSITE" id="PS51986">
    <property type="entry name" value="GS_BETA_GRASP"/>
    <property type="match status" value="1"/>
</dbReference>
<keyword evidence="6" id="KW-1185">Reference proteome</keyword>
<dbReference type="Pfam" id="PF18318">
    <property type="entry name" value="Gln-synt_C-ter"/>
    <property type="match status" value="1"/>
</dbReference>
<dbReference type="SUPFAM" id="SSF55931">
    <property type="entry name" value="Glutamine synthetase/guanido kinase"/>
    <property type="match status" value="1"/>
</dbReference>
<organism evidence="5 6">
    <name type="scientific">Clostridium boliviensis</name>
    <dbReference type="NCBI Taxonomy" id="318465"/>
    <lineage>
        <taxon>Bacteria</taxon>
        <taxon>Bacillati</taxon>
        <taxon>Bacillota</taxon>
        <taxon>Clostridia</taxon>
        <taxon>Eubacteriales</taxon>
        <taxon>Clostridiaceae</taxon>
        <taxon>Clostridium</taxon>
    </lineage>
</organism>
<dbReference type="InterPro" id="IPR052725">
    <property type="entry name" value="GS_Type-3"/>
</dbReference>
<dbReference type="PROSITE" id="PS51987">
    <property type="entry name" value="GS_CATALYTIC"/>
    <property type="match status" value="1"/>
</dbReference>
<evidence type="ECO:0000259" key="3">
    <source>
        <dbReference type="PROSITE" id="PS51986"/>
    </source>
</evidence>
<evidence type="ECO:0000313" key="6">
    <source>
        <dbReference type="Proteomes" id="UP001276854"/>
    </source>
</evidence>
<evidence type="ECO:0000259" key="4">
    <source>
        <dbReference type="PROSITE" id="PS51987"/>
    </source>
</evidence>
<dbReference type="Gene3D" id="1.20.120.1560">
    <property type="match status" value="1"/>
</dbReference>
<dbReference type="InterPro" id="IPR027303">
    <property type="entry name" value="Gln_synth_gly_rich_site"/>
</dbReference>
<evidence type="ECO:0000313" key="5">
    <source>
        <dbReference type="EMBL" id="MDW2798582.1"/>
    </source>
</evidence>
<dbReference type="SMART" id="SM01230">
    <property type="entry name" value="Gln-synt_C"/>
    <property type="match status" value="1"/>
</dbReference>
<accession>A0ABU4GQV0</accession>
<dbReference type="EMBL" id="JAWONS010000216">
    <property type="protein sequence ID" value="MDW2798582.1"/>
    <property type="molecule type" value="Genomic_DNA"/>
</dbReference>
<feature type="domain" description="GS beta-grasp" evidence="3">
    <location>
        <begin position="65"/>
        <end position="159"/>
    </location>
</feature>
<sequence>MSEVVNVAELFGKNVFNETVMRERLPKSVFKKLKKTIEDGAELDPSIADVVAHAMKDWAIERGATHYTHWFQPLTGITAEKHDSFISSPTSEGKVIMEFSGKELVKGEPDASSFPSGGLRATFEARGYTAWDCTSPAFLREDAIGVTLCIPTAFCSYTGEALDKKTPLLRSMEAVDEQALRILRLFGNTTSKRVTPSVGPEQEYFLVDHEKYLQRKDLIYSGRTLFGAMPPKGQELEDHYFGSIRERIAAYMKEVNEELWKLGVPAKTQHNEVAPAQHELAPIYEQSNVAVDHNQLVMETLKKVAGRHGLNCLLHEKPFAGVNGSGKHNNWSLTSDDGINLLNPGETPHENIQFLLVLSCILKAVDKHAELLRQSAADVGNDHRLGANEAPPAIISVFIGEQLEDVVDQLCSTGEATHSKSGGTLKTGVKTLPDLFKDATDRNRTSPFAFTGNKFEFRMVGSSDSISSPNVVLNTITAEAFKEAADILEKAEDFDTAVHDMIKEQLAAHRRVIFNGNGYSDAWVVEAERRGLPNIKSMVDAIPALTTDASISMFEEFKVFTKAELESRVEIEYESYSKAINIEARTMIDMAGKQLIPSVIKYTTVLADSLSKVKTACPTADTSVQEELLTEVSAYLSDMKVALSALVDIADKCAAIGENKEQAAAYHNEVVPAMAALRDPADKLEMIVDKDFWPLPSYGDLIFEV</sequence>
<dbReference type="InterPro" id="IPR040577">
    <property type="entry name" value="Gln-synt_C"/>
</dbReference>
<proteinExistence type="inferred from homology"/>
<dbReference type="RefSeq" id="WP_318064800.1">
    <property type="nucleotide sequence ID" value="NZ_JAWONS010000216.1"/>
</dbReference>
<dbReference type="Proteomes" id="UP001276854">
    <property type="component" value="Unassembled WGS sequence"/>
</dbReference>
<dbReference type="Pfam" id="PF12437">
    <property type="entry name" value="GSIII_N"/>
    <property type="match status" value="1"/>
</dbReference>
<name>A0ABU4GQV0_9CLOT</name>
<feature type="domain" description="GS catalytic" evidence="4">
    <location>
        <begin position="164"/>
        <end position="595"/>
    </location>
</feature>
<dbReference type="Gene3D" id="3.30.590.10">
    <property type="entry name" value="Glutamine synthetase/guanido kinase, catalytic domain"/>
    <property type="match status" value="1"/>
</dbReference>
<dbReference type="InterPro" id="IPR008146">
    <property type="entry name" value="Gln_synth_cat_dom"/>
</dbReference>
<comment type="similarity">
    <text evidence="1 2">Belongs to the glutamine synthetase family.</text>
</comment>
<dbReference type="InterPro" id="IPR022147">
    <property type="entry name" value="GSIII_N"/>
</dbReference>
<dbReference type="Pfam" id="PF00120">
    <property type="entry name" value="Gln-synt_C"/>
    <property type="match status" value="1"/>
</dbReference>